<dbReference type="PROSITE" id="PS50977">
    <property type="entry name" value="HTH_TETR_2"/>
    <property type="match status" value="1"/>
</dbReference>
<dbReference type="InterPro" id="IPR050109">
    <property type="entry name" value="HTH-type_TetR-like_transc_reg"/>
</dbReference>
<evidence type="ECO:0000256" key="2">
    <source>
        <dbReference type="ARBA" id="ARBA00023015"/>
    </source>
</evidence>
<accession>A0AA41UGB0</accession>
<evidence type="ECO:0000256" key="1">
    <source>
        <dbReference type="ARBA" id="ARBA00022491"/>
    </source>
</evidence>
<organism evidence="7 8">
    <name type="scientific">Cryobacterium zhongshanensis</name>
    <dbReference type="NCBI Taxonomy" id="2928153"/>
    <lineage>
        <taxon>Bacteria</taxon>
        <taxon>Bacillati</taxon>
        <taxon>Actinomycetota</taxon>
        <taxon>Actinomycetes</taxon>
        <taxon>Micrococcales</taxon>
        <taxon>Microbacteriaceae</taxon>
        <taxon>Cryobacterium</taxon>
    </lineage>
</organism>
<name>A0AA41UGB0_9MICO</name>
<evidence type="ECO:0000313" key="7">
    <source>
        <dbReference type="EMBL" id="MCI4659528.1"/>
    </source>
</evidence>
<evidence type="ECO:0000256" key="5">
    <source>
        <dbReference type="PROSITE-ProRule" id="PRU00335"/>
    </source>
</evidence>
<keyword evidence="2" id="KW-0805">Transcription regulation</keyword>
<dbReference type="AlphaFoldDB" id="A0AA41UGB0"/>
<dbReference type="EMBL" id="JALGAR010000005">
    <property type="protein sequence ID" value="MCI4659528.1"/>
    <property type="molecule type" value="Genomic_DNA"/>
</dbReference>
<evidence type="ECO:0000259" key="6">
    <source>
        <dbReference type="PROSITE" id="PS50977"/>
    </source>
</evidence>
<sequence>MPKIVDHEERRAEVLEATWRVIATRGLDAATVRQIAKEAGVSSGVLAHYFADKDDILVQAHRLAYDRVFRRVEEKIGRSTGIEALRATLYETLPMDENRRIEAVIDINYIGRALNDPRLKLVRQESAQVARGWWLGVLTSTAAGGHLAVDTNLELLVDQILVFIDGISLQSVLFPDLMTPELQKRLADDLIARIRA</sequence>
<dbReference type="GO" id="GO:0003700">
    <property type="term" value="F:DNA-binding transcription factor activity"/>
    <property type="evidence" value="ECO:0007669"/>
    <property type="project" value="TreeGrafter"/>
</dbReference>
<dbReference type="PRINTS" id="PR00455">
    <property type="entry name" value="HTHTETR"/>
</dbReference>
<dbReference type="PANTHER" id="PTHR30055:SF234">
    <property type="entry name" value="HTH-TYPE TRANSCRIPTIONAL REGULATOR BETI"/>
    <property type="match status" value="1"/>
</dbReference>
<dbReference type="InterPro" id="IPR036271">
    <property type="entry name" value="Tet_transcr_reg_TetR-rel_C_sf"/>
</dbReference>
<keyword evidence="1" id="KW-0678">Repressor</keyword>
<keyword evidence="8" id="KW-1185">Reference proteome</keyword>
<evidence type="ECO:0000256" key="3">
    <source>
        <dbReference type="ARBA" id="ARBA00023125"/>
    </source>
</evidence>
<feature type="DNA-binding region" description="H-T-H motif" evidence="5">
    <location>
        <begin position="31"/>
        <end position="50"/>
    </location>
</feature>
<dbReference type="Pfam" id="PF00440">
    <property type="entry name" value="TetR_N"/>
    <property type="match status" value="1"/>
</dbReference>
<dbReference type="SUPFAM" id="SSF48498">
    <property type="entry name" value="Tetracyclin repressor-like, C-terminal domain"/>
    <property type="match status" value="1"/>
</dbReference>
<dbReference type="RefSeq" id="WP_134535995.1">
    <property type="nucleotide sequence ID" value="NZ_JALGAR010000005.1"/>
</dbReference>
<reference evidence="7" key="1">
    <citation type="submission" date="2022-03" db="EMBL/GenBank/DDBJ databases">
        <title>Cryobacterium sp. nov. strain ZS14-85, isolated from Antarctic soil.</title>
        <authorList>
            <person name="Li J."/>
            <person name="Niu G."/>
        </authorList>
    </citation>
    <scope>NUCLEOTIDE SEQUENCE</scope>
    <source>
        <strain evidence="7">ZS14-85</strain>
    </source>
</reference>
<evidence type="ECO:0000256" key="4">
    <source>
        <dbReference type="ARBA" id="ARBA00023163"/>
    </source>
</evidence>
<dbReference type="GO" id="GO:0000976">
    <property type="term" value="F:transcription cis-regulatory region binding"/>
    <property type="evidence" value="ECO:0007669"/>
    <property type="project" value="TreeGrafter"/>
</dbReference>
<keyword evidence="3 5" id="KW-0238">DNA-binding</keyword>
<dbReference type="SUPFAM" id="SSF46689">
    <property type="entry name" value="Homeodomain-like"/>
    <property type="match status" value="1"/>
</dbReference>
<dbReference type="InterPro" id="IPR039538">
    <property type="entry name" value="BetI_C"/>
</dbReference>
<dbReference type="InterPro" id="IPR001647">
    <property type="entry name" value="HTH_TetR"/>
</dbReference>
<comment type="caution">
    <text evidence="7">The sequence shown here is derived from an EMBL/GenBank/DDBJ whole genome shotgun (WGS) entry which is preliminary data.</text>
</comment>
<dbReference type="Proteomes" id="UP001165341">
    <property type="component" value="Unassembled WGS sequence"/>
</dbReference>
<proteinExistence type="predicted"/>
<keyword evidence="4" id="KW-0804">Transcription</keyword>
<gene>
    <name evidence="7" type="ORF">MQH31_17130</name>
</gene>
<protein>
    <submittedName>
        <fullName evidence="7">TetR/AcrR family transcriptional regulator</fullName>
    </submittedName>
</protein>
<evidence type="ECO:0000313" key="8">
    <source>
        <dbReference type="Proteomes" id="UP001165341"/>
    </source>
</evidence>
<dbReference type="InterPro" id="IPR009057">
    <property type="entry name" value="Homeodomain-like_sf"/>
</dbReference>
<dbReference type="Pfam" id="PF13977">
    <property type="entry name" value="TetR_C_6"/>
    <property type="match status" value="1"/>
</dbReference>
<feature type="domain" description="HTH tetR-type" evidence="6">
    <location>
        <begin position="8"/>
        <end position="68"/>
    </location>
</feature>
<dbReference type="Gene3D" id="1.10.357.10">
    <property type="entry name" value="Tetracycline Repressor, domain 2"/>
    <property type="match status" value="1"/>
</dbReference>
<dbReference type="PANTHER" id="PTHR30055">
    <property type="entry name" value="HTH-TYPE TRANSCRIPTIONAL REGULATOR RUTR"/>
    <property type="match status" value="1"/>
</dbReference>